<proteinExistence type="predicted"/>
<dbReference type="EMBL" id="KQ993068">
    <property type="protein sequence ID" value="KZV49337.1"/>
    <property type="molecule type" value="Genomic_DNA"/>
</dbReference>
<evidence type="ECO:0008006" key="4">
    <source>
        <dbReference type="Google" id="ProtNLM"/>
    </source>
</evidence>
<dbReference type="FunFam" id="3.90.550.50:FF:000061">
    <property type="entry name" value="AT4g00300 protein"/>
    <property type="match status" value="1"/>
</dbReference>
<evidence type="ECO:0000256" key="1">
    <source>
        <dbReference type="SAM" id="Phobius"/>
    </source>
</evidence>
<dbReference type="Gene3D" id="3.90.550.50">
    <property type="match status" value="1"/>
</dbReference>
<protein>
    <recommendedName>
        <fullName evidence="4">Fringe-related family protein</fullName>
    </recommendedName>
</protein>
<feature type="transmembrane region" description="Helical" evidence="1">
    <location>
        <begin position="12"/>
        <end position="33"/>
    </location>
</feature>
<keyword evidence="1" id="KW-0812">Transmembrane</keyword>
<sequence length="486" mass="55145">MMSSCSSANFAASNLWKALFILGLALYFISIFVPNRNPTCQSSYNLFSYFKKEPSSLISPNEAKFDGSPTKLNHVVFGLLGSEGAWHHRKAYIESWWKPNITRGFLFLDKPPTGELLPWSTASPPYKVSDDLTTFLNETKAAVPIMIRMVHGLMEVLREVERQGDHGEIRWLMMGDDDSIFFMENIVDVLGEHDHTRYHYLGGQSEFIMSNFWFSFNQGFGGAGIIMSYPLAKALVKDMDSCLRRYAQMNSADLITMSCIADVGVDFSPHKGIHQIDLTGDLSGFLSYHPKTPLMSLHHFDNVEPIFPSKDRFESTRHLMKAAEADQSRLLQQTICYDRKIEWTFSISWGYSAHIYERIMSRSYIRKPIETFTIWVGEPRPPPQYMFNTRLPSSDPCEAPHVFFLQEVNKSSLGTVTVYSSAGPRGIGTCGSPPERSASFVTEIHVLSPAMKRTKMDRSECCDIVGVEGTRVELKYRECEVDEIFA</sequence>
<organism evidence="2 3">
    <name type="scientific">Dorcoceras hygrometricum</name>
    <dbReference type="NCBI Taxonomy" id="472368"/>
    <lineage>
        <taxon>Eukaryota</taxon>
        <taxon>Viridiplantae</taxon>
        <taxon>Streptophyta</taxon>
        <taxon>Embryophyta</taxon>
        <taxon>Tracheophyta</taxon>
        <taxon>Spermatophyta</taxon>
        <taxon>Magnoliopsida</taxon>
        <taxon>eudicotyledons</taxon>
        <taxon>Gunneridae</taxon>
        <taxon>Pentapetalae</taxon>
        <taxon>asterids</taxon>
        <taxon>lamiids</taxon>
        <taxon>Lamiales</taxon>
        <taxon>Gesneriaceae</taxon>
        <taxon>Didymocarpoideae</taxon>
        <taxon>Trichosporeae</taxon>
        <taxon>Loxocarpinae</taxon>
        <taxon>Dorcoceras</taxon>
    </lineage>
</organism>
<dbReference type="OrthoDB" id="414175at2759"/>
<reference evidence="2 3" key="1">
    <citation type="journal article" date="2015" name="Proc. Natl. Acad. Sci. U.S.A.">
        <title>The resurrection genome of Boea hygrometrica: A blueprint for survival of dehydration.</title>
        <authorList>
            <person name="Xiao L."/>
            <person name="Yang G."/>
            <person name="Zhang L."/>
            <person name="Yang X."/>
            <person name="Zhao S."/>
            <person name="Ji Z."/>
            <person name="Zhou Q."/>
            <person name="Hu M."/>
            <person name="Wang Y."/>
            <person name="Chen M."/>
            <person name="Xu Y."/>
            <person name="Jin H."/>
            <person name="Xiao X."/>
            <person name="Hu G."/>
            <person name="Bao F."/>
            <person name="Hu Y."/>
            <person name="Wan P."/>
            <person name="Li L."/>
            <person name="Deng X."/>
            <person name="Kuang T."/>
            <person name="Xiang C."/>
            <person name="Zhu J.K."/>
            <person name="Oliver M.J."/>
            <person name="He Y."/>
        </authorList>
    </citation>
    <scope>NUCLEOTIDE SEQUENCE [LARGE SCALE GENOMIC DNA]</scope>
    <source>
        <strain evidence="3">cv. XS01</strain>
    </source>
</reference>
<keyword evidence="1" id="KW-0472">Membrane</keyword>
<dbReference type="Pfam" id="PF04646">
    <property type="entry name" value="DUF604"/>
    <property type="match status" value="1"/>
</dbReference>
<evidence type="ECO:0000313" key="2">
    <source>
        <dbReference type="EMBL" id="KZV49337.1"/>
    </source>
</evidence>
<accession>A0A2Z7CTR1</accession>
<keyword evidence="3" id="KW-1185">Reference proteome</keyword>
<name>A0A2Z7CTR1_9LAMI</name>
<keyword evidence="1" id="KW-1133">Transmembrane helix</keyword>
<dbReference type="InterPro" id="IPR006740">
    <property type="entry name" value="DUF604"/>
</dbReference>
<evidence type="ECO:0000313" key="3">
    <source>
        <dbReference type="Proteomes" id="UP000250235"/>
    </source>
</evidence>
<dbReference type="PANTHER" id="PTHR10811">
    <property type="entry name" value="FRINGE-RELATED"/>
    <property type="match status" value="1"/>
</dbReference>
<dbReference type="Proteomes" id="UP000250235">
    <property type="component" value="Unassembled WGS sequence"/>
</dbReference>
<dbReference type="AlphaFoldDB" id="A0A2Z7CTR1"/>
<gene>
    <name evidence="2" type="ORF">F511_38491</name>
</gene>